<evidence type="ECO:0000256" key="1">
    <source>
        <dbReference type="SAM" id="MobiDB-lite"/>
    </source>
</evidence>
<feature type="compositionally biased region" description="Pro residues" evidence="1">
    <location>
        <begin position="110"/>
        <end position="130"/>
    </location>
</feature>
<sequence length="151" mass="16431">MMLPNHSIEVTTAYKCRAERTADMLNLYTTELVTQIMMKTTMIISTILISLIIFQGTNSGFNILVEARHLADESSSEHPASSLLGTPNIGSSFGVMKTGFTENYTTKFKSPPPPPKSATPPHHAPAPPKHIPTITHLLDRSPPSTPYISSA</sequence>
<evidence type="ECO:0000313" key="4">
    <source>
        <dbReference type="Proteomes" id="UP000290289"/>
    </source>
</evidence>
<dbReference type="EMBL" id="RDQH01000341">
    <property type="protein sequence ID" value="RXH76039.1"/>
    <property type="molecule type" value="Genomic_DNA"/>
</dbReference>
<protein>
    <submittedName>
        <fullName evidence="3">Uncharacterized protein</fullName>
    </submittedName>
</protein>
<proteinExistence type="predicted"/>
<keyword evidence="2" id="KW-1133">Transmembrane helix</keyword>
<gene>
    <name evidence="3" type="ORF">DVH24_042826</name>
</gene>
<keyword evidence="4" id="KW-1185">Reference proteome</keyword>
<keyword evidence="2" id="KW-0472">Membrane</keyword>
<evidence type="ECO:0000313" key="3">
    <source>
        <dbReference type="EMBL" id="RXH76039.1"/>
    </source>
</evidence>
<evidence type="ECO:0000256" key="2">
    <source>
        <dbReference type="SAM" id="Phobius"/>
    </source>
</evidence>
<feature type="transmembrane region" description="Helical" evidence="2">
    <location>
        <begin position="32"/>
        <end position="54"/>
    </location>
</feature>
<reference evidence="3 4" key="1">
    <citation type="submission" date="2018-10" db="EMBL/GenBank/DDBJ databases">
        <title>A high-quality apple genome assembly.</title>
        <authorList>
            <person name="Hu J."/>
        </authorList>
    </citation>
    <scope>NUCLEOTIDE SEQUENCE [LARGE SCALE GENOMIC DNA]</scope>
    <source>
        <strain evidence="4">cv. HFTH1</strain>
        <tissue evidence="3">Young leaf</tissue>
    </source>
</reference>
<comment type="caution">
    <text evidence="3">The sequence shown here is derived from an EMBL/GenBank/DDBJ whole genome shotgun (WGS) entry which is preliminary data.</text>
</comment>
<accession>A0A498HZG2</accession>
<dbReference type="Proteomes" id="UP000290289">
    <property type="component" value="Chromosome 15"/>
</dbReference>
<keyword evidence="2" id="KW-0812">Transmembrane</keyword>
<feature type="region of interest" description="Disordered" evidence="1">
    <location>
        <begin position="104"/>
        <end position="151"/>
    </location>
</feature>
<dbReference type="AlphaFoldDB" id="A0A498HZG2"/>
<name>A0A498HZG2_MALDO</name>
<organism evidence="3 4">
    <name type="scientific">Malus domestica</name>
    <name type="common">Apple</name>
    <name type="synonym">Pyrus malus</name>
    <dbReference type="NCBI Taxonomy" id="3750"/>
    <lineage>
        <taxon>Eukaryota</taxon>
        <taxon>Viridiplantae</taxon>
        <taxon>Streptophyta</taxon>
        <taxon>Embryophyta</taxon>
        <taxon>Tracheophyta</taxon>
        <taxon>Spermatophyta</taxon>
        <taxon>Magnoliopsida</taxon>
        <taxon>eudicotyledons</taxon>
        <taxon>Gunneridae</taxon>
        <taxon>Pentapetalae</taxon>
        <taxon>rosids</taxon>
        <taxon>fabids</taxon>
        <taxon>Rosales</taxon>
        <taxon>Rosaceae</taxon>
        <taxon>Amygdaloideae</taxon>
        <taxon>Maleae</taxon>
        <taxon>Malus</taxon>
    </lineage>
</organism>